<name>A0A445MA25_ENSVE</name>
<proteinExistence type="predicted"/>
<evidence type="ECO:0000313" key="1">
    <source>
        <dbReference type="EMBL" id="RZR71086.1"/>
    </source>
</evidence>
<protein>
    <submittedName>
        <fullName evidence="1">Uncharacterized protein</fullName>
    </submittedName>
</protein>
<organism evidence="1">
    <name type="scientific">Ensete ventricosum</name>
    <name type="common">Abyssinian banana</name>
    <name type="synonym">Musa ensete</name>
    <dbReference type="NCBI Taxonomy" id="4639"/>
    <lineage>
        <taxon>Eukaryota</taxon>
        <taxon>Viridiplantae</taxon>
        <taxon>Streptophyta</taxon>
        <taxon>Embryophyta</taxon>
        <taxon>Tracheophyta</taxon>
        <taxon>Spermatophyta</taxon>
        <taxon>Magnoliopsida</taxon>
        <taxon>Liliopsida</taxon>
        <taxon>Zingiberales</taxon>
        <taxon>Musaceae</taxon>
        <taxon>Ensete</taxon>
    </lineage>
</organism>
<reference evidence="1" key="1">
    <citation type="journal article" date="2018" name="Data Brief">
        <title>Genome sequence data from 17 accessions of Ensete ventricosum, a staple food crop for millions in Ethiopia.</title>
        <authorList>
            <person name="Yemataw Z."/>
            <person name="Muzemil S."/>
            <person name="Ambachew D."/>
            <person name="Tripathi L."/>
            <person name="Tesfaye K."/>
            <person name="Chala A."/>
            <person name="Farbos A."/>
            <person name="O'Neill P."/>
            <person name="Moore K."/>
            <person name="Grant M."/>
            <person name="Studholme D.J."/>
        </authorList>
    </citation>
    <scope>NUCLEOTIDE SEQUENCE [LARGE SCALE GENOMIC DNA]</scope>
    <source>
        <tissue evidence="1">Leaf</tissue>
    </source>
</reference>
<dbReference type="EMBL" id="KV875489">
    <property type="protein sequence ID" value="RZR71086.1"/>
    <property type="molecule type" value="Genomic_DNA"/>
</dbReference>
<gene>
    <name evidence="1" type="ORF">BHM03_00003427</name>
</gene>
<sequence length="100" mass="11552">MGHVLCEYGYRVALARFPAWYPDLEVNSDPFTEKPEDISMPMETRQKFDDSIPPEETPSDIVNYYLHNNSLDSSTMDVLGHYAIVHRRYRGIKSIGPVYP</sequence>
<accession>A0A445MA25</accession>
<dbReference type="AlphaFoldDB" id="A0A445MA25"/>
<dbReference type="Proteomes" id="UP000290560">
    <property type="component" value="Unassembled WGS sequence"/>
</dbReference>